<feature type="region of interest" description="Disordered" evidence="1">
    <location>
        <begin position="175"/>
        <end position="210"/>
    </location>
</feature>
<feature type="compositionally biased region" description="Low complexity" evidence="1">
    <location>
        <begin position="487"/>
        <end position="506"/>
    </location>
</feature>
<feature type="compositionally biased region" description="Low complexity" evidence="1">
    <location>
        <begin position="418"/>
        <end position="429"/>
    </location>
</feature>
<dbReference type="EMBL" id="CP012528">
    <property type="protein sequence ID" value="ALC48818.1"/>
    <property type="molecule type" value="Genomic_DNA"/>
</dbReference>
<evidence type="ECO:0000313" key="3">
    <source>
        <dbReference type="EMBL" id="ALC48818.1"/>
    </source>
</evidence>
<gene>
    <name evidence="3" type="ORF">Dbus_chrXg674</name>
</gene>
<dbReference type="PANTHER" id="PTHR45733">
    <property type="entry name" value="FORMIN-J"/>
    <property type="match status" value="1"/>
</dbReference>
<evidence type="ECO:0000313" key="4">
    <source>
        <dbReference type="Proteomes" id="UP000494163"/>
    </source>
</evidence>
<dbReference type="Proteomes" id="UP000494163">
    <property type="component" value="Chromosome X"/>
</dbReference>
<feature type="compositionally biased region" description="Low complexity" evidence="1">
    <location>
        <begin position="326"/>
        <end position="339"/>
    </location>
</feature>
<reference evidence="3 4" key="1">
    <citation type="submission" date="2015-08" db="EMBL/GenBank/DDBJ databases">
        <title>Ancestral chromatin configuration constrains chromatin evolution on differentiating sex chromosomes in Drosophila.</title>
        <authorList>
            <person name="Zhou Q."/>
            <person name="Bachtrog D."/>
        </authorList>
    </citation>
    <scope>NUCLEOTIDE SEQUENCE [LARGE SCALE GENOMIC DNA]</scope>
    <source>
        <tissue evidence="3">Whole larvae</tissue>
    </source>
</reference>
<dbReference type="InterPro" id="IPR051144">
    <property type="entry name" value="Formin_homology_domain"/>
</dbReference>
<accession>A0A0M5J826</accession>
<feature type="compositionally biased region" description="Low complexity" evidence="1">
    <location>
        <begin position="175"/>
        <end position="204"/>
    </location>
</feature>
<feature type="region of interest" description="Disordered" evidence="1">
    <location>
        <begin position="304"/>
        <end position="452"/>
    </location>
</feature>
<dbReference type="STRING" id="30019.A0A0M5J826"/>
<dbReference type="AlphaFoldDB" id="A0A0M5J826"/>
<sequence>MRQAFAGLIVCWLAVCQPQADAQFFGGAPFGGAYYGAPQGGAGFGPRQGSVSRANTNAYERQVDLGNNIGLTQGLSNSRAVTRQNGQRVVANSQAATRGIDLGGLQIGNTLTRTRTNANGAVSGGIANQLRVGNLGLGASLSPDNLRQGFGLQRGADGNARLGLGLISLDLDRNAQQQQQQQAAGQAQVNAQGHGARANSNSNSQVNQRQYGGVNVRETISNSNAFGATRHGQTSANAGGFGGNAATHPNSLPRYRRAQQHLRPKRRAQFVPFGYYPQPGGFGGGFAQPNFGFGGFEADRPRRQFQRQRQQVQAGGSANAKGRPGFNQQAASNNFANSNPFGFDAGSSSIGSNLAQDGSRGQLSSANTNQQGSFNANGFQTSNGAQSQALNFRPGQQQASSSNANTKEERNGNRHTIGSNSGSTATNNNQFGSSSNIANTDTSVVRDGNGQIVNSGANSQSIFQGNNGLGDASALTNANINSQTGPNGFVSNSASSSASATATNGQSANANANANAGGGFNGGNAGANAAGGGGGFGGANAGSNVSGGAGPQRRRERYQLERWRPRAHDKIESELEEPSRRRVEYLYINQSARLEDLEPSGRLNESIEAFGEYDVAQRQGRTFDGISNWIGNLLRGCVWPCTLEAFQEQRCCEAYVPLPPPPPPPPPPPQTCCVPVLPPPLPPPRPVVPPIRPPIRPPPLPLPPIRPPIPFPGAVVLPLSCCTVCTFTYYGPPPCGRFSNDRRLTIYVPPPYYGR</sequence>
<evidence type="ECO:0000256" key="2">
    <source>
        <dbReference type="SAM" id="SignalP"/>
    </source>
</evidence>
<feature type="compositionally biased region" description="Polar residues" evidence="1">
    <location>
        <begin position="430"/>
        <end position="443"/>
    </location>
</feature>
<keyword evidence="4" id="KW-1185">Reference proteome</keyword>
<keyword evidence="2" id="KW-0732">Signal</keyword>
<protein>
    <submittedName>
        <fullName evidence="3">CG3588</fullName>
    </submittedName>
</protein>
<feature type="chain" id="PRO_5005803737" evidence="2">
    <location>
        <begin position="23"/>
        <end position="755"/>
    </location>
</feature>
<feature type="compositionally biased region" description="Polar residues" evidence="1">
    <location>
        <begin position="346"/>
        <end position="405"/>
    </location>
</feature>
<evidence type="ECO:0000256" key="1">
    <source>
        <dbReference type="SAM" id="MobiDB-lite"/>
    </source>
</evidence>
<dbReference type="OrthoDB" id="8068755at2759"/>
<feature type="signal peptide" evidence="2">
    <location>
        <begin position="1"/>
        <end position="22"/>
    </location>
</feature>
<dbReference type="OMA" id="CCETYVV"/>
<name>A0A0M5J826_DROBS</name>
<feature type="region of interest" description="Disordered" evidence="1">
    <location>
        <begin position="486"/>
        <end position="506"/>
    </location>
</feature>
<proteinExistence type="predicted"/>
<organism evidence="3 4">
    <name type="scientific">Drosophila busckii</name>
    <name type="common">Fruit fly</name>
    <dbReference type="NCBI Taxonomy" id="30019"/>
    <lineage>
        <taxon>Eukaryota</taxon>
        <taxon>Metazoa</taxon>
        <taxon>Ecdysozoa</taxon>
        <taxon>Arthropoda</taxon>
        <taxon>Hexapoda</taxon>
        <taxon>Insecta</taxon>
        <taxon>Pterygota</taxon>
        <taxon>Neoptera</taxon>
        <taxon>Endopterygota</taxon>
        <taxon>Diptera</taxon>
        <taxon>Brachycera</taxon>
        <taxon>Muscomorpha</taxon>
        <taxon>Ephydroidea</taxon>
        <taxon>Drosophilidae</taxon>
        <taxon>Drosophila</taxon>
    </lineage>
</organism>